<evidence type="ECO:0000256" key="1">
    <source>
        <dbReference type="ARBA" id="ARBA00022448"/>
    </source>
</evidence>
<feature type="transmembrane region" description="Helical" evidence="9">
    <location>
        <begin position="181"/>
        <end position="203"/>
    </location>
</feature>
<evidence type="ECO:0000256" key="8">
    <source>
        <dbReference type="ARBA" id="ARBA00023136"/>
    </source>
</evidence>
<comment type="function">
    <text evidence="9">Part of the high-affinity ATP-driven potassium transport (or Kdp) system, which catalyzes the hydrolysis of ATP coupled with the electrogenic transport of potassium into the cytoplasm. This subunit binds the extracellular potassium ions and delivers the ions to the membrane domain of KdpB through an intramembrane tunnel.</text>
</comment>
<comment type="caution">
    <text evidence="10">The sequence shown here is derived from an EMBL/GenBank/DDBJ whole genome shotgun (WGS) entry which is preliminary data.</text>
</comment>
<dbReference type="HAMAP" id="MF_00275">
    <property type="entry name" value="KdpA"/>
    <property type="match status" value="1"/>
</dbReference>
<keyword evidence="2 9" id="KW-1003">Cell membrane</keyword>
<keyword evidence="11" id="KW-1185">Reference proteome</keyword>
<name>A0ABU0N3S8_9FIRM</name>
<feature type="transmembrane region" description="Helical" evidence="9">
    <location>
        <begin position="593"/>
        <end position="616"/>
    </location>
</feature>
<keyword evidence="5 9" id="KW-0630">Potassium</keyword>
<organism evidence="10 11">
    <name type="scientific">Paraclostridium ghonii</name>
    <dbReference type="NCBI Taxonomy" id="29358"/>
    <lineage>
        <taxon>Bacteria</taxon>
        <taxon>Bacillati</taxon>
        <taxon>Bacillota</taxon>
        <taxon>Clostridia</taxon>
        <taxon>Peptostreptococcales</taxon>
        <taxon>Peptostreptococcaceae</taxon>
        <taxon>Paraclostridium</taxon>
    </lineage>
</organism>
<evidence type="ECO:0000256" key="3">
    <source>
        <dbReference type="ARBA" id="ARBA00022538"/>
    </source>
</evidence>
<feature type="transmembrane region" description="Helical" evidence="9">
    <location>
        <begin position="48"/>
        <end position="67"/>
    </location>
</feature>
<keyword evidence="4 9" id="KW-0812">Transmembrane</keyword>
<keyword evidence="1 9" id="KW-0813">Transport</keyword>
<evidence type="ECO:0000256" key="4">
    <source>
        <dbReference type="ARBA" id="ARBA00022692"/>
    </source>
</evidence>
<protein>
    <recommendedName>
        <fullName evidence="9">Potassium-transporting ATPase potassium-binding subunit</fullName>
    </recommendedName>
    <alternativeName>
        <fullName evidence="9">ATP phosphohydrolase [potassium-transporting] A chain</fullName>
    </alternativeName>
    <alternativeName>
        <fullName evidence="9">Potassium-binding and translocating subunit A</fullName>
    </alternativeName>
    <alternativeName>
        <fullName evidence="9">Potassium-translocating ATPase A chain</fullName>
    </alternativeName>
</protein>
<dbReference type="PANTHER" id="PTHR30607">
    <property type="entry name" value="POTASSIUM-TRANSPORTING ATPASE A CHAIN"/>
    <property type="match status" value="1"/>
</dbReference>
<evidence type="ECO:0000313" key="11">
    <source>
        <dbReference type="Proteomes" id="UP001232584"/>
    </source>
</evidence>
<feature type="transmembrane region" description="Helical" evidence="9">
    <location>
        <begin position="487"/>
        <end position="509"/>
    </location>
</feature>
<dbReference type="InterPro" id="IPR004623">
    <property type="entry name" value="KdpA"/>
</dbReference>
<keyword evidence="8 9" id="KW-0472">Membrane</keyword>
<dbReference type="Proteomes" id="UP001232584">
    <property type="component" value="Unassembled WGS sequence"/>
</dbReference>
<feature type="transmembrane region" description="Helical" evidence="9">
    <location>
        <begin position="14"/>
        <end position="33"/>
    </location>
</feature>
<accession>A0ABU0N3S8</accession>
<reference evidence="10 11" key="1">
    <citation type="submission" date="2023-07" db="EMBL/GenBank/DDBJ databases">
        <title>Genomic Encyclopedia of Type Strains, Phase IV (KMG-IV): sequencing the most valuable type-strain genomes for metagenomic binning, comparative biology and taxonomic classification.</title>
        <authorList>
            <person name="Goeker M."/>
        </authorList>
    </citation>
    <scope>NUCLEOTIDE SEQUENCE [LARGE SCALE GENOMIC DNA]</scope>
    <source>
        <strain evidence="10 11">DSM 15049</strain>
    </source>
</reference>
<keyword evidence="6 9" id="KW-1133">Transmembrane helix</keyword>
<comment type="subunit">
    <text evidence="9">The system is composed of three essential subunits: KdpA, KdpB and KdpC.</text>
</comment>
<feature type="transmembrane region" description="Helical" evidence="9">
    <location>
        <begin position="309"/>
        <end position="330"/>
    </location>
</feature>
<sequence>MKWFADVVAQAKRIFLSLYNLNIVIIILTSTLYKNTYNDYIENLGGDWIMSIVIQVIVFIVVVILLAKPLGIYISKVFKNERVFLTKILEPIEKFIYKVLRIKKDEEMNGKEYILSIVSFSVISLIFVIILQMIQYILPLNPEKLKNIDWKLALNTASSFVTNTNWQAYSGESTLSYLTQMIGLTVQNFLSAAVGISVLMVLIRGFKRSKCNHIGNFWVDLTKSTLYILLPLSMVLAIILTTQGVVQNFKPYQEVNLVESVATESQGVIDNQKIPGGPAASQIAIKQLGTNGGGFFGTNSAYPFENPTYLSNMAQVISIILIPAALCFTFGDMVNDKKQGNVILGAMMIIFILAISSAMYFEFKATPELANNPYITSEFKLDQSGGNMEGKEARFGVINSAIWGVTTTSASNGSVNAMHDSFTPMGGMVLTLLMQLGEVVFGGVGCGLYGMLAFVILTVFISGLMVGRTPEYLGKKIDPFEMKMASILIITTPALVLIGSAITCMIPNIDFFLTNNGPHSFSEILYALSSTGNNNGSAFAGFNVNNDFMNILTSIIMILARFIPIVLIIKIGESLASKKIVPQSAGTLATNNMLFVFLLVGVVLMIGALGFLPSLALGPIAEHLNMIF</sequence>
<feature type="transmembrane region" description="Helical" evidence="9">
    <location>
        <begin position="113"/>
        <end position="138"/>
    </location>
</feature>
<evidence type="ECO:0000256" key="7">
    <source>
        <dbReference type="ARBA" id="ARBA00023065"/>
    </source>
</evidence>
<feature type="transmembrane region" description="Helical" evidence="9">
    <location>
        <begin position="551"/>
        <end position="572"/>
    </location>
</feature>
<feature type="transmembrane region" description="Helical" evidence="9">
    <location>
        <begin position="224"/>
        <end position="246"/>
    </location>
</feature>
<evidence type="ECO:0000313" key="10">
    <source>
        <dbReference type="EMBL" id="MDQ0557780.1"/>
    </source>
</evidence>
<feature type="transmembrane region" description="Helical" evidence="9">
    <location>
        <begin position="439"/>
        <end position="466"/>
    </location>
</feature>
<evidence type="ECO:0000256" key="6">
    <source>
        <dbReference type="ARBA" id="ARBA00022989"/>
    </source>
</evidence>
<keyword evidence="7 9" id="KW-0406">Ion transport</keyword>
<evidence type="ECO:0000256" key="5">
    <source>
        <dbReference type="ARBA" id="ARBA00022958"/>
    </source>
</evidence>
<dbReference type="PANTHER" id="PTHR30607:SF2">
    <property type="entry name" value="POTASSIUM-TRANSPORTING ATPASE POTASSIUM-BINDING SUBUNIT"/>
    <property type="match status" value="1"/>
</dbReference>
<feature type="transmembrane region" description="Helical" evidence="9">
    <location>
        <begin position="342"/>
        <end position="361"/>
    </location>
</feature>
<comment type="subcellular location">
    <subcellularLocation>
        <location evidence="9">Cell membrane</location>
        <topology evidence="9">Multi-pass membrane protein</topology>
    </subcellularLocation>
</comment>
<comment type="similarity">
    <text evidence="9">Belongs to the KdpA family.</text>
</comment>
<dbReference type="NCBIfam" id="TIGR00680">
    <property type="entry name" value="kdpA"/>
    <property type="match status" value="1"/>
</dbReference>
<evidence type="ECO:0000256" key="9">
    <source>
        <dbReference type="HAMAP-Rule" id="MF_00275"/>
    </source>
</evidence>
<evidence type="ECO:0000256" key="2">
    <source>
        <dbReference type="ARBA" id="ARBA00022475"/>
    </source>
</evidence>
<dbReference type="RefSeq" id="WP_331497627.1">
    <property type="nucleotide sequence ID" value="NZ_BAAACE010000028.1"/>
</dbReference>
<gene>
    <name evidence="9" type="primary">kdpA</name>
    <name evidence="10" type="ORF">QOZ92_002915</name>
</gene>
<dbReference type="EMBL" id="JAUSWG010000014">
    <property type="protein sequence ID" value="MDQ0557780.1"/>
    <property type="molecule type" value="Genomic_DNA"/>
</dbReference>
<proteinExistence type="inferred from homology"/>
<keyword evidence="3 9" id="KW-0633">Potassium transport</keyword>
<dbReference type="Pfam" id="PF03814">
    <property type="entry name" value="KdpA"/>
    <property type="match status" value="1"/>
</dbReference>